<reference evidence="21" key="2">
    <citation type="submission" date="2025-09" db="UniProtKB">
        <authorList>
            <consortium name="Ensembl"/>
        </authorList>
    </citation>
    <scope>IDENTIFICATION</scope>
</reference>
<dbReference type="GO" id="GO:0070062">
    <property type="term" value="C:extracellular exosome"/>
    <property type="evidence" value="ECO:0007669"/>
    <property type="project" value="TreeGrafter"/>
</dbReference>
<feature type="domain" description="Ig-like" evidence="20">
    <location>
        <begin position="66"/>
        <end position="150"/>
    </location>
</feature>
<keyword evidence="5" id="KW-0732">Signal</keyword>
<keyword evidence="3" id="KW-0597">Phosphoprotein</keyword>
<dbReference type="AlphaFoldDB" id="A0A8C3WBA6"/>
<dbReference type="PANTHER" id="PTHR46958:SF1">
    <property type="entry name" value="B-CELL RECEPTOR CD22"/>
    <property type="match status" value="1"/>
</dbReference>
<keyword evidence="4 19" id="KW-0812">Transmembrane</keyword>
<dbReference type="GO" id="GO:0009897">
    <property type="term" value="C:external side of plasma membrane"/>
    <property type="evidence" value="ECO:0007669"/>
    <property type="project" value="TreeGrafter"/>
</dbReference>
<organism evidence="21 22">
    <name type="scientific">Catagonus wagneri</name>
    <name type="common">Chacoan peccary</name>
    <dbReference type="NCBI Taxonomy" id="51154"/>
    <lineage>
        <taxon>Eukaryota</taxon>
        <taxon>Metazoa</taxon>
        <taxon>Chordata</taxon>
        <taxon>Craniata</taxon>
        <taxon>Vertebrata</taxon>
        <taxon>Euteleostomi</taxon>
        <taxon>Mammalia</taxon>
        <taxon>Eutheria</taxon>
        <taxon>Laurasiatheria</taxon>
        <taxon>Artiodactyla</taxon>
        <taxon>Suina</taxon>
        <taxon>Tayassuidae</taxon>
        <taxon>Catagonus</taxon>
    </lineage>
</organism>
<feature type="transmembrane region" description="Helical" evidence="19">
    <location>
        <begin position="511"/>
        <end position="529"/>
    </location>
</feature>
<feature type="domain" description="Ig-like" evidence="20">
    <location>
        <begin position="243"/>
        <end position="280"/>
    </location>
</feature>
<keyword evidence="11" id="KW-1015">Disulfide bond</keyword>
<feature type="domain" description="Ig-like" evidence="20">
    <location>
        <begin position="416"/>
        <end position="499"/>
    </location>
</feature>
<evidence type="ECO:0000256" key="3">
    <source>
        <dbReference type="ARBA" id="ARBA00022553"/>
    </source>
</evidence>
<dbReference type="SUPFAM" id="SSF48726">
    <property type="entry name" value="Immunoglobulin"/>
    <property type="match status" value="5"/>
</dbReference>
<dbReference type="Proteomes" id="UP000694540">
    <property type="component" value="Unplaced"/>
</dbReference>
<proteinExistence type="inferred from homology"/>
<feature type="domain" description="Ig-like" evidence="20">
    <location>
        <begin position="329"/>
        <end position="405"/>
    </location>
</feature>
<dbReference type="SMART" id="SM00409">
    <property type="entry name" value="IG"/>
    <property type="match status" value="5"/>
</dbReference>
<evidence type="ECO:0000256" key="13">
    <source>
        <dbReference type="ARBA" id="ARBA00023319"/>
    </source>
</evidence>
<evidence type="ECO:0000256" key="15">
    <source>
        <dbReference type="ARBA" id="ARBA00040106"/>
    </source>
</evidence>
<dbReference type="PANTHER" id="PTHR46958">
    <property type="entry name" value="B-CELL RECEPTOR CD22"/>
    <property type="match status" value="1"/>
</dbReference>
<dbReference type="GO" id="GO:0050859">
    <property type="term" value="P:negative regulation of B cell receptor signaling pathway"/>
    <property type="evidence" value="ECO:0007669"/>
    <property type="project" value="TreeGrafter"/>
</dbReference>
<evidence type="ECO:0000256" key="17">
    <source>
        <dbReference type="ARBA" id="ARBA00045430"/>
    </source>
</evidence>
<dbReference type="GO" id="GO:0007155">
    <property type="term" value="P:cell adhesion"/>
    <property type="evidence" value="ECO:0007669"/>
    <property type="project" value="UniProtKB-KW"/>
</dbReference>
<comment type="subcellular location">
    <subcellularLocation>
        <location evidence="1">Cell membrane</location>
        <topology evidence="1">Single-pass type I membrane protein</topology>
    </subcellularLocation>
</comment>
<dbReference type="FunFam" id="2.60.40.10:FF:002011">
    <property type="entry name" value="B-cell receptor CD22"/>
    <property type="match status" value="1"/>
</dbReference>
<dbReference type="GO" id="GO:0055037">
    <property type="term" value="C:recycling endosome"/>
    <property type="evidence" value="ECO:0007669"/>
    <property type="project" value="TreeGrafter"/>
</dbReference>
<dbReference type="InterPro" id="IPR036179">
    <property type="entry name" value="Ig-like_dom_sf"/>
</dbReference>
<dbReference type="InterPro" id="IPR013783">
    <property type="entry name" value="Ig-like_fold"/>
</dbReference>
<evidence type="ECO:0000313" key="21">
    <source>
        <dbReference type="Ensembl" id="ENSCWAP00000008503.1"/>
    </source>
</evidence>
<evidence type="ECO:0000256" key="11">
    <source>
        <dbReference type="ARBA" id="ARBA00023157"/>
    </source>
</evidence>
<evidence type="ECO:0000256" key="19">
    <source>
        <dbReference type="SAM" id="Phobius"/>
    </source>
</evidence>
<keyword evidence="9 19" id="KW-1133">Transmembrane helix</keyword>
<evidence type="ECO:0000256" key="7">
    <source>
        <dbReference type="ARBA" id="ARBA00022737"/>
    </source>
</evidence>
<dbReference type="GO" id="GO:0005769">
    <property type="term" value="C:early endosome"/>
    <property type="evidence" value="ECO:0007669"/>
    <property type="project" value="TreeGrafter"/>
</dbReference>
<evidence type="ECO:0000313" key="22">
    <source>
        <dbReference type="Proteomes" id="UP000694540"/>
    </source>
</evidence>
<dbReference type="Ensembl" id="ENSCWAT00000009250.1">
    <property type="protein sequence ID" value="ENSCWAP00000008503.1"/>
    <property type="gene ID" value="ENSCWAG00000006489.1"/>
</dbReference>
<dbReference type="Pfam" id="PF13927">
    <property type="entry name" value="Ig_3"/>
    <property type="match status" value="3"/>
</dbReference>
<dbReference type="GO" id="GO:0033691">
    <property type="term" value="F:sialic acid binding"/>
    <property type="evidence" value="ECO:0007669"/>
    <property type="project" value="TreeGrafter"/>
</dbReference>
<dbReference type="CDD" id="cd00096">
    <property type="entry name" value="Ig"/>
    <property type="match status" value="1"/>
</dbReference>
<keyword evidence="10 19" id="KW-0472">Membrane</keyword>
<keyword evidence="22" id="KW-1185">Reference proteome</keyword>
<keyword evidence="6" id="KW-0430">Lectin</keyword>
<evidence type="ECO:0000256" key="18">
    <source>
        <dbReference type="ARBA" id="ARBA00046458"/>
    </source>
</evidence>
<evidence type="ECO:0000256" key="1">
    <source>
        <dbReference type="ARBA" id="ARBA00004251"/>
    </source>
</evidence>
<protein>
    <recommendedName>
        <fullName evidence="15">B-cell receptor CD22</fullName>
    </recommendedName>
    <alternativeName>
        <fullName evidence="16">Sialic acid-binding Ig-like lectin 2</fullName>
    </alternativeName>
</protein>
<dbReference type="GO" id="GO:0042609">
    <property type="term" value="F:CD4 receptor binding"/>
    <property type="evidence" value="ECO:0007669"/>
    <property type="project" value="TreeGrafter"/>
</dbReference>
<dbReference type="GO" id="GO:0030246">
    <property type="term" value="F:carbohydrate binding"/>
    <property type="evidence" value="ECO:0007669"/>
    <property type="project" value="UniProtKB-KW"/>
</dbReference>
<evidence type="ECO:0000256" key="14">
    <source>
        <dbReference type="ARBA" id="ARBA00038361"/>
    </source>
</evidence>
<evidence type="ECO:0000259" key="20">
    <source>
        <dbReference type="PROSITE" id="PS50835"/>
    </source>
</evidence>
<keyword evidence="7" id="KW-0677">Repeat</keyword>
<evidence type="ECO:0000256" key="8">
    <source>
        <dbReference type="ARBA" id="ARBA00022889"/>
    </source>
</evidence>
<keyword evidence="13" id="KW-0393">Immunoglobulin domain</keyword>
<dbReference type="PROSITE" id="PS50835">
    <property type="entry name" value="IG_LIKE"/>
    <property type="match status" value="5"/>
</dbReference>
<accession>A0A8C3WBA6</accession>
<evidence type="ECO:0000256" key="2">
    <source>
        <dbReference type="ARBA" id="ARBA00022475"/>
    </source>
</evidence>
<evidence type="ECO:0000256" key="12">
    <source>
        <dbReference type="ARBA" id="ARBA00023180"/>
    </source>
</evidence>
<dbReference type="Pfam" id="PF13895">
    <property type="entry name" value="Ig_2"/>
    <property type="match status" value="1"/>
</dbReference>
<feature type="domain" description="Ig-like" evidence="20">
    <location>
        <begin position="155"/>
        <end position="238"/>
    </location>
</feature>
<dbReference type="GO" id="GO:0019903">
    <property type="term" value="F:protein phosphatase binding"/>
    <property type="evidence" value="ECO:0007669"/>
    <property type="project" value="TreeGrafter"/>
</dbReference>
<reference evidence="21" key="1">
    <citation type="submission" date="2025-08" db="UniProtKB">
        <authorList>
            <consortium name="Ensembl"/>
        </authorList>
    </citation>
    <scope>IDENTIFICATION</scope>
</reference>
<evidence type="ECO:0000256" key="10">
    <source>
        <dbReference type="ARBA" id="ARBA00023136"/>
    </source>
</evidence>
<keyword evidence="2" id="KW-1003">Cell membrane</keyword>
<dbReference type="InterPro" id="IPR007110">
    <property type="entry name" value="Ig-like_dom"/>
</dbReference>
<dbReference type="InterPro" id="IPR003599">
    <property type="entry name" value="Ig_sub"/>
</dbReference>
<evidence type="ECO:0000256" key="5">
    <source>
        <dbReference type="ARBA" id="ARBA00022729"/>
    </source>
</evidence>
<evidence type="ECO:0000256" key="16">
    <source>
        <dbReference type="ARBA" id="ARBA00041781"/>
    </source>
</evidence>
<evidence type="ECO:0000256" key="6">
    <source>
        <dbReference type="ARBA" id="ARBA00022734"/>
    </source>
</evidence>
<dbReference type="Gene3D" id="2.60.40.10">
    <property type="entry name" value="Immunoglobulins"/>
    <property type="match status" value="5"/>
</dbReference>
<comment type="subunit">
    <text evidence="18">Predominantly monomer of isoform CD22-beta. Also found as heterodimer of isoform CD22-beta and a shorter isoform. Interacts with PTPN6/SHP-1, LYN, SYK, PIK3R1/PIK3R2 and PLCG1 upon phosphorylation. Interacts with GRB2, INPP5D and SHC1 upon phosphorylation. May form a complex with INPP5D/SHIP, GRB2 and SHC1.</text>
</comment>
<evidence type="ECO:0000256" key="9">
    <source>
        <dbReference type="ARBA" id="ARBA00022989"/>
    </source>
</evidence>
<dbReference type="GO" id="GO:0030888">
    <property type="term" value="P:regulation of B cell proliferation"/>
    <property type="evidence" value="ECO:0007669"/>
    <property type="project" value="TreeGrafter"/>
</dbReference>
<dbReference type="InterPro" id="IPR003598">
    <property type="entry name" value="Ig_sub2"/>
</dbReference>
<evidence type="ECO:0000256" key="4">
    <source>
        <dbReference type="ARBA" id="ARBA00022692"/>
    </source>
</evidence>
<keyword evidence="12" id="KW-0325">Glycoprotein</keyword>
<dbReference type="SMART" id="SM00408">
    <property type="entry name" value="IGc2"/>
    <property type="match status" value="4"/>
</dbReference>
<sequence>TSQWSLEGRVDTVTSLNVESVSTQSRLTFKAQWIHHGKNLSCQLWDPTEQQVLSEATVQLDVKHVPKLKVQVSPREATVTEGESVTMTCQVVSSNPEHWHVWWFKDGATLTMKETLNLTLPTVTRQMSGKYQCEAQNDIGRGKSEVVDLQVRYAPETSRVQILFSPAKEGDKVQLTCLSQANPPPTNYTWYYNGLEMPQKTNKSFEITKVVLQDAGRYSCLAENSLGPGQVGEEAELVVQYPPQKVIAVIQNLAPIREGDRVTLYCTYNSSNPGVTHYNWNILGFRDQRQPAWLMIQKATWNAPPIQCAACNKWCSWSPSVNLDVHYAPKDVRVLISPPTEIHSGHRVLLQCDFSSSRPKEVHYFWKKNGILLKEGRELRFEAITPEDAGSYHCLVNNSVGQTTSPAWALRVLYAPRGLRVSIRPKDGVVEGKTAVLSCEGDANPPIFRYTWFDWNNQDIHHSDPTLKLDPVTVQHSGAYWCQGVNQLGSNRSPPNTLTVYYSSATISRRAAMGVGFFLAVLLLAIWGVKFRQTWKRIRSQQGFQENSNGQSFFVRNIKARRTPQAEGPHSMGCYNPVMEDTVSYAALSFPLSEINRQRLGGARNPEARGLSPNRDDTVTYSVVQRRQVGDYENVTPQVLEDEGIHYSELVHFGAGERPVAQEGVEYVTLKH</sequence>
<comment type="function">
    <text evidence="17">Most highly expressed siglec (sialic acid-binding immunoglobulin-like lectin) on B-cells that plays a role in various aspects of B-cell biology including differentiation, antigen presentation, and trafficking to bone marrow. Binds to alpha 2,6-linked sialic acid residues of surface molecules such as CD22 itself, CD45 and IgM in a cis configuration. Can also bind to ligands on other cells as an adhesion molecule in a trans configuration. Acts as an inhibitory coreceptor on the surface of B-cells and inhibits B-cell receptor induced signaling, characterized by inhibition of the calcium mobilization and cellular activation. Mechanistically, the immunoreceptor tyrosine-based inhibitory motif domain is phosphorylated by the Src kinase LYN, which in turn leads to the recruitment of the protein tyrosine phosphatase 1/PTPN6, leading to the negative regulation of BCR signaling. If this negative signaling from is of sufficient strength, apoptosis of the B-cell can be induced.</text>
</comment>
<comment type="similarity">
    <text evidence="14">Belongs to the immunoglobulin superfamily. SIGLEC (sialic acid binding Ig-like lectin) family.</text>
</comment>
<dbReference type="GO" id="GO:0042113">
    <property type="term" value="P:B cell activation"/>
    <property type="evidence" value="ECO:0007669"/>
    <property type="project" value="TreeGrafter"/>
</dbReference>
<dbReference type="GeneTree" id="ENSGT01010000222294"/>
<keyword evidence="8" id="KW-0130">Cell adhesion</keyword>
<name>A0A8C3WBA6_9CETA</name>